<evidence type="ECO:0000259" key="3">
    <source>
        <dbReference type="SMART" id="SM00906"/>
    </source>
</evidence>
<feature type="coiled-coil region" evidence="2">
    <location>
        <begin position="284"/>
        <end position="311"/>
    </location>
</feature>
<sequence length="852" mass="95443">MADLPEFKSLTKKFHTHPYPAISPTRPELSAKGKNVIVTGGGTGIGLGIAVAYAQAGAKSVAILGRRIDKLKEGAEVISKEATKDTKVIFGKADLSDRSQVDAALKSITDQFGKIDILVSNAGYLPTTGVLLDYDPALLMRGFELNVLTTLNILQAFVPLAGADPIVINVSTAMAHFRPVKGAGGYTITKAANLKLVDSFAWENPQIHVVNLQPGWVPTELNGYQKEATDVAELPGQFAVWLASPEAKFLKSKFVWANWDVHELLEKAEEIKTTKLLDWKLEGVAMSSEDFQRLEDRLVQLETRLQAGDRRSSDVASNDLVVIRRTDSHSEGSRMDDSSTEICQQSFLSPNRAMSMPNLQIVLPLVEQYFAHFNNMIPLFHEGRFIRGLLRWYDTPSETIPATYAAINVVLALSIWHDPIKKSADDYEFMHRCVKNAQSVLCNLVTRDQDLIGIQAILGLVMLFNAGPNPRPASTLIAIAFKLSHRLRLHTRSGNRGLDESTALERDRVFWIMYFLERGMNVRLRDPYLQQDDDMDVALPAFNDINDRVSIVFAGDGITWLNLLLCRVDLARIQAQVYHTLYSVRAERFSPDERQAALADLDATVREWKDSIPVQFRPDMLSETEFGSNVRFLVHLHFIYYHLFYLAHGIYAHDSEWILRIINYSDKYSGRQSRIIESSAQGDLLPSTWLEDVETARECMRLFKVVDERDMALLGQITCVYLTSMIILLTNKLAIWELPISSQMESDDALIEGGLLFLAAIAGVLEDDSLRCLWNGCVEMKFRAEIAAMSYNNAGHLHFPESYNRARQSSRSMSALFDAFATSDIKSRNGYGSNMWPQAVASFVDIEEASAV</sequence>
<dbReference type="CDD" id="cd12148">
    <property type="entry name" value="fungal_TF_MHR"/>
    <property type="match status" value="1"/>
</dbReference>
<accession>A0A0D2A060</accession>
<dbReference type="Pfam" id="PF04082">
    <property type="entry name" value="Fungal_trans"/>
    <property type="match status" value="1"/>
</dbReference>
<dbReference type="EMBL" id="KN847493">
    <property type="protein sequence ID" value="KIW18372.1"/>
    <property type="molecule type" value="Genomic_DNA"/>
</dbReference>
<gene>
    <name evidence="4" type="ORF">PV08_02660</name>
</gene>
<dbReference type="GO" id="GO:0003677">
    <property type="term" value="F:DNA binding"/>
    <property type="evidence" value="ECO:0007669"/>
    <property type="project" value="InterPro"/>
</dbReference>
<dbReference type="InterPro" id="IPR050987">
    <property type="entry name" value="AtrR-like"/>
</dbReference>
<dbReference type="RefSeq" id="XP_016238588.1">
    <property type="nucleotide sequence ID" value="XM_016377018.1"/>
</dbReference>
<dbReference type="GO" id="GO:0008270">
    <property type="term" value="F:zinc ion binding"/>
    <property type="evidence" value="ECO:0007669"/>
    <property type="project" value="InterPro"/>
</dbReference>
<dbReference type="PANTHER" id="PTHR46910:SF25">
    <property type="entry name" value="ABC-TRANSPORTER-REGULATING TRANSCRIPTION FACTOR"/>
    <property type="match status" value="1"/>
</dbReference>
<dbReference type="OrthoDB" id="2123952at2759"/>
<dbReference type="Pfam" id="PF00106">
    <property type="entry name" value="adh_short"/>
    <property type="match status" value="1"/>
</dbReference>
<dbReference type="GO" id="GO:0003700">
    <property type="term" value="F:DNA-binding transcription factor activity"/>
    <property type="evidence" value="ECO:0007669"/>
    <property type="project" value="InterPro"/>
</dbReference>
<proteinExistence type="predicted"/>
<evidence type="ECO:0000256" key="2">
    <source>
        <dbReference type="SAM" id="Coils"/>
    </source>
</evidence>
<feature type="domain" description="Xylanolytic transcriptional activator regulatory" evidence="3">
    <location>
        <begin position="473"/>
        <end position="546"/>
    </location>
</feature>
<dbReference type="InterPro" id="IPR036291">
    <property type="entry name" value="NAD(P)-bd_dom_sf"/>
</dbReference>
<reference evidence="4 5" key="1">
    <citation type="submission" date="2015-01" db="EMBL/GenBank/DDBJ databases">
        <title>The Genome Sequence of Exophiala spinifera CBS89968.</title>
        <authorList>
            <consortium name="The Broad Institute Genomics Platform"/>
            <person name="Cuomo C."/>
            <person name="de Hoog S."/>
            <person name="Gorbushina A."/>
            <person name="Stielow B."/>
            <person name="Teixiera M."/>
            <person name="Abouelleil A."/>
            <person name="Chapman S.B."/>
            <person name="Priest M."/>
            <person name="Young S.K."/>
            <person name="Wortman J."/>
            <person name="Nusbaum C."/>
            <person name="Birren B."/>
        </authorList>
    </citation>
    <scope>NUCLEOTIDE SEQUENCE [LARGE SCALE GENOMIC DNA]</scope>
    <source>
        <strain evidence="4 5">CBS 89968</strain>
    </source>
</reference>
<dbReference type="PANTHER" id="PTHR46910">
    <property type="entry name" value="TRANSCRIPTION FACTOR PDR1"/>
    <property type="match status" value="1"/>
</dbReference>
<dbReference type="VEuPathDB" id="FungiDB:PV08_02660"/>
<protein>
    <recommendedName>
        <fullName evidence="3">Xylanolytic transcriptional activator regulatory domain-containing protein</fullName>
    </recommendedName>
</protein>
<dbReference type="SUPFAM" id="SSF51735">
    <property type="entry name" value="NAD(P)-binding Rossmann-fold domains"/>
    <property type="match status" value="1"/>
</dbReference>
<keyword evidence="5" id="KW-1185">Reference proteome</keyword>
<dbReference type="Proteomes" id="UP000053328">
    <property type="component" value="Unassembled WGS sequence"/>
</dbReference>
<organism evidence="4 5">
    <name type="scientific">Exophiala spinifera</name>
    <dbReference type="NCBI Taxonomy" id="91928"/>
    <lineage>
        <taxon>Eukaryota</taxon>
        <taxon>Fungi</taxon>
        <taxon>Dikarya</taxon>
        <taxon>Ascomycota</taxon>
        <taxon>Pezizomycotina</taxon>
        <taxon>Eurotiomycetes</taxon>
        <taxon>Chaetothyriomycetidae</taxon>
        <taxon>Chaetothyriales</taxon>
        <taxon>Herpotrichiellaceae</taxon>
        <taxon>Exophiala</taxon>
    </lineage>
</organism>
<evidence type="ECO:0000313" key="5">
    <source>
        <dbReference type="Proteomes" id="UP000053328"/>
    </source>
</evidence>
<dbReference type="CDD" id="cd05233">
    <property type="entry name" value="SDR_c"/>
    <property type="match status" value="1"/>
</dbReference>
<evidence type="ECO:0000313" key="4">
    <source>
        <dbReference type="EMBL" id="KIW18372.1"/>
    </source>
</evidence>
<dbReference type="AlphaFoldDB" id="A0A0D2A060"/>
<dbReference type="Gene3D" id="3.40.50.720">
    <property type="entry name" value="NAD(P)-binding Rossmann-like Domain"/>
    <property type="match status" value="1"/>
</dbReference>
<evidence type="ECO:0000256" key="1">
    <source>
        <dbReference type="ARBA" id="ARBA00023242"/>
    </source>
</evidence>
<name>A0A0D2A060_9EURO</name>
<dbReference type="GeneID" id="27329743"/>
<dbReference type="GO" id="GO:0006351">
    <property type="term" value="P:DNA-templated transcription"/>
    <property type="evidence" value="ECO:0007669"/>
    <property type="project" value="InterPro"/>
</dbReference>
<keyword evidence="1" id="KW-0539">Nucleus</keyword>
<dbReference type="HOGENOM" id="CLU_334947_0_0_1"/>
<dbReference type="PRINTS" id="PR00081">
    <property type="entry name" value="GDHRDH"/>
</dbReference>
<dbReference type="SMART" id="SM00906">
    <property type="entry name" value="Fungal_trans"/>
    <property type="match status" value="1"/>
</dbReference>
<keyword evidence="2" id="KW-0175">Coiled coil</keyword>
<dbReference type="InterPro" id="IPR002347">
    <property type="entry name" value="SDR_fam"/>
</dbReference>
<dbReference type="STRING" id="91928.A0A0D2A060"/>
<dbReference type="InterPro" id="IPR007219">
    <property type="entry name" value="XnlR_reg_dom"/>
</dbReference>